<protein>
    <submittedName>
        <fullName evidence="5">LytTR family DNA-binding domain-containing protein</fullName>
    </submittedName>
</protein>
<evidence type="ECO:0000259" key="3">
    <source>
        <dbReference type="PROSITE" id="PS50110"/>
    </source>
</evidence>
<dbReference type="GO" id="GO:0005829">
    <property type="term" value="C:cytosol"/>
    <property type="evidence" value="ECO:0007669"/>
    <property type="project" value="TreeGrafter"/>
</dbReference>
<dbReference type="SMART" id="SM00850">
    <property type="entry name" value="LytTR"/>
    <property type="match status" value="1"/>
</dbReference>
<accession>A0A9X2HL84</accession>
<dbReference type="PANTHER" id="PTHR48111:SF3">
    <property type="entry name" value="TRANSCRIPTIONAL REGULATORY PROTEIN BTSR"/>
    <property type="match status" value="1"/>
</dbReference>
<dbReference type="InterPro" id="IPR001789">
    <property type="entry name" value="Sig_transdc_resp-reg_receiver"/>
</dbReference>
<evidence type="ECO:0000313" key="5">
    <source>
        <dbReference type="EMBL" id="MCP3729844.1"/>
    </source>
</evidence>
<keyword evidence="2" id="KW-0597">Phosphoprotein</keyword>
<dbReference type="PANTHER" id="PTHR48111">
    <property type="entry name" value="REGULATOR OF RPOS"/>
    <property type="match status" value="1"/>
</dbReference>
<dbReference type="GO" id="GO:0000156">
    <property type="term" value="F:phosphorelay response regulator activity"/>
    <property type="evidence" value="ECO:0007669"/>
    <property type="project" value="TreeGrafter"/>
</dbReference>
<evidence type="ECO:0000256" key="1">
    <source>
        <dbReference type="ARBA" id="ARBA00023125"/>
    </source>
</evidence>
<dbReference type="PROSITE" id="PS50930">
    <property type="entry name" value="HTH_LYTTR"/>
    <property type="match status" value="1"/>
</dbReference>
<dbReference type="InterPro" id="IPR007492">
    <property type="entry name" value="LytTR_DNA-bd_dom"/>
</dbReference>
<evidence type="ECO:0000259" key="4">
    <source>
        <dbReference type="PROSITE" id="PS50930"/>
    </source>
</evidence>
<reference evidence="5" key="1">
    <citation type="submission" date="2022-05" db="EMBL/GenBank/DDBJ databases">
        <title>Sphingomonas sp. strain MG17 Genome sequencing and assembly.</title>
        <authorList>
            <person name="Kim I."/>
        </authorList>
    </citation>
    <scope>NUCLEOTIDE SEQUENCE</scope>
    <source>
        <strain evidence="5">MG17</strain>
    </source>
</reference>
<dbReference type="GO" id="GO:0032993">
    <property type="term" value="C:protein-DNA complex"/>
    <property type="evidence" value="ECO:0007669"/>
    <property type="project" value="TreeGrafter"/>
</dbReference>
<keyword evidence="1 5" id="KW-0238">DNA-binding</keyword>
<dbReference type="AlphaFoldDB" id="A0A9X2HL84"/>
<gene>
    <name evidence="5" type="ORF">M9978_05310</name>
</gene>
<dbReference type="Proteomes" id="UP001139451">
    <property type="component" value="Unassembled WGS sequence"/>
</dbReference>
<dbReference type="SMART" id="SM00448">
    <property type="entry name" value="REC"/>
    <property type="match status" value="1"/>
</dbReference>
<keyword evidence="6" id="KW-1185">Reference proteome</keyword>
<comment type="caution">
    <text evidence="5">The sequence shown here is derived from an EMBL/GenBank/DDBJ whole genome shotgun (WGS) entry which is preliminary data.</text>
</comment>
<dbReference type="RefSeq" id="WP_254291940.1">
    <property type="nucleotide sequence ID" value="NZ_JAMLDX010000003.1"/>
</dbReference>
<dbReference type="InterPro" id="IPR039420">
    <property type="entry name" value="WalR-like"/>
</dbReference>
<dbReference type="EMBL" id="JAMLDX010000003">
    <property type="protein sequence ID" value="MCP3729844.1"/>
    <property type="molecule type" value="Genomic_DNA"/>
</dbReference>
<dbReference type="InterPro" id="IPR011006">
    <property type="entry name" value="CheY-like_superfamily"/>
</dbReference>
<dbReference type="Pfam" id="PF00072">
    <property type="entry name" value="Response_reg"/>
    <property type="match status" value="1"/>
</dbReference>
<feature type="domain" description="HTH LytTR-type" evidence="4">
    <location>
        <begin position="142"/>
        <end position="246"/>
    </location>
</feature>
<dbReference type="PROSITE" id="PS50110">
    <property type="entry name" value="RESPONSE_REGULATORY"/>
    <property type="match status" value="1"/>
</dbReference>
<evidence type="ECO:0000256" key="2">
    <source>
        <dbReference type="PROSITE-ProRule" id="PRU00169"/>
    </source>
</evidence>
<dbReference type="Gene3D" id="3.40.50.2300">
    <property type="match status" value="1"/>
</dbReference>
<dbReference type="Pfam" id="PF04397">
    <property type="entry name" value="LytTR"/>
    <property type="match status" value="1"/>
</dbReference>
<evidence type="ECO:0000313" key="6">
    <source>
        <dbReference type="Proteomes" id="UP001139451"/>
    </source>
</evidence>
<dbReference type="Gene3D" id="2.40.50.1020">
    <property type="entry name" value="LytTr DNA-binding domain"/>
    <property type="match status" value="1"/>
</dbReference>
<feature type="modified residue" description="4-aspartylphosphate" evidence="2">
    <location>
        <position position="58"/>
    </location>
</feature>
<organism evidence="5 6">
    <name type="scientific">Sphingomonas tagetis</name>
    <dbReference type="NCBI Taxonomy" id="2949092"/>
    <lineage>
        <taxon>Bacteria</taxon>
        <taxon>Pseudomonadati</taxon>
        <taxon>Pseudomonadota</taxon>
        <taxon>Alphaproteobacteria</taxon>
        <taxon>Sphingomonadales</taxon>
        <taxon>Sphingomonadaceae</taxon>
        <taxon>Sphingomonas</taxon>
    </lineage>
</organism>
<dbReference type="GO" id="GO:0000976">
    <property type="term" value="F:transcription cis-regulatory region binding"/>
    <property type="evidence" value="ECO:0007669"/>
    <property type="project" value="TreeGrafter"/>
</dbReference>
<feature type="domain" description="Response regulatory" evidence="3">
    <location>
        <begin position="7"/>
        <end position="121"/>
    </location>
</feature>
<proteinExistence type="predicted"/>
<dbReference type="GO" id="GO:0006355">
    <property type="term" value="P:regulation of DNA-templated transcription"/>
    <property type="evidence" value="ECO:0007669"/>
    <property type="project" value="TreeGrafter"/>
</dbReference>
<sequence>MAAERLRTLIVDDEPLAVERMQILCAGIPQIDLIGTASDGEAALRLIDALSPDLVLLDVAMPQRDGLAVATALADAAHRPAVIFCTAFEQHAVAAFDVAAVDYVLKPVSAERLARAVARAADAAGRAQPGPQPASSRWIEEFWVPHRSEMIRLSAADIDRIDAERDYMRLSVGGRGYLIHQTISELERRLDPAQFVRLHRSTIVRKDRIAKLRHDGLGVWHAELRDGELVRIGRTYQAAAKAIMAK</sequence>
<name>A0A9X2HL84_9SPHN</name>
<dbReference type="SUPFAM" id="SSF52172">
    <property type="entry name" value="CheY-like"/>
    <property type="match status" value="1"/>
</dbReference>